<dbReference type="RefSeq" id="WP_198839588.1">
    <property type="nucleotide sequence ID" value="NZ_JAEHFJ010000001.1"/>
</dbReference>
<protein>
    <recommendedName>
        <fullName evidence="3">Lipoprotein</fullName>
    </recommendedName>
</protein>
<name>A0ABS0WLA0_9FLAO</name>
<proteinExistence type="predicted"/>
<dbReference type="EMBL" id="JAEHFJ010000001">
    <property type="protein sequence ID" value="MBJ2172745.1"/>
    <property type="molecule type" value="Genomic_DNA"/>
</dbReference>
<reference evidence="1 2" key="1">
    <citation type="submission" date="2020-12" db="EMBL/GenBank/DDBJ databases">
        <title>Aureibaculum luteum sp. nov. and Aureibaculum flavum sp. nov., novel members of the family Flavobacteriaceae isolated from Antarctic intertidal sediments.</title>
        <authorList>
            <person name="He X."/>
            <person name="Zhang X."/>
        </authorList>
    </citation>
    <scope>NUCLEOTIDE SEQUENCE [LARGE SCALE GENOMIC DNA]</scope>
    <source>
        <strain evidence="1 2">A20</strain>
    </source>
</reference>
<sequence>MNKLIAILLIFLIFGCKNISNNNKAELTEKPELTEKSPEQTEKWDFKHYLTKEIQYPLEKMNRKSISELDTGTLRVWRFPGGGAAFEQMLEFKESNSELTFHSYVDEKYETEIELAELNFSETIVDKGIKEKLKAIISDPNFINTEDSEKYCEPSWSCSDVYFIQYTNGKEIGQFVVNHNIEGCDNNNVENSKNIFKIMNKVVKKYSR</sequence>
<dbReference type="Proteomes" id="UP000623301">
    <property type="component" value="Unassembled WGS sequence"/>
</dbReference>
<keyword evidence="2" id="KW-1185">Reference proteome</keyword>
<evidence type="ECO:0000313" key="2">
    <source>
        <dbReference type="Proteomes" id="UP000623301"/>
    </source>
</evidence>
<evidence type="ECO:0008006" key="3">
    <source>
        <dbReference type="Google" id="ProtNLM"/>
    </source>
</evidence>
<organism evidence="1 2">
    <name type="scientific">Aureibaculum flavum</name>
    <dbReference type="NCBI Taxonomy" id="2795986"/>
    <lineage>
        <taxon>Bacteria</taxon>
        <taxon>Pseudomonadati</taxon>
        <taxon>Bacteroidota</taxon>
        <taxon>Flavobacteriia</taxon>
        <taxon>Flavobacteriales</taxon>
        <taxon>Flavobacteriaceae</taxon>
        <taxon>Aureibaculum</taxon>
    </lineage>
</organism>
<evidence type="ECO:0000313" key="1">
    <source>
        <dbReference type="EMBL" id="MBJ2172745.1"/>
    </source>
</evidence>
<comment type="caution">
    <text evidence="1">The sequence shown here is derived from an EMBL/GenBank/DDBJ whole genome shotgun (WGS) entry which is preliminary data.</text>
</comment>
<dbReference type="PROSITE" id="PS51257">
    <property type="entry name" value="PROKAR_LIPOPROTEIN"/>
    <property type="match status" value="1"/>
</dbReference>
<gene>
    <name evidence="1" type="ORF">JBL43_00755</name>
</gene>
<accession>A0ABS0WLA0</accession>